<evidence type="ECO:0000313" key="8">
    <source>
        <dbReference type="Proteomes" id="UP000037069"/>
    </source>
</evidence>
<dbReference type="GO" id="GO:0008170">
    <property type="term" value="F:N-methyltransferase activity"/>
    <property type="evidence" value="ECO:0007669"/>
    <property type="project" value="UniProtKB-ARBA"/>
</dbReference>
<organism evidence="7 8">
    <name type="scientific">Lucilia cuprina</name>
    <name type="common">Green bottle fly</name>
    <name type="synonym">Australian sheep blowfly</name>
    <dbReference type="NCBI Taxonomy" id="7375"/>
    <lineage>
        <taxon>Eukaryota</taxon>
        <taxon>Metazoa</taxon>
        <taxon>Ecdysozoa</taxon>
        <taxon>Arthropoda</taxon>
        <taxon>Hexapoda</taxon>
        <taxon>Insecta</taxon>
        <taxon>Pterygota</taxon>
        <taxon>Neoptera</taxon>
        <taxon>Endopterygota</taxon>
        <taxon>Diptera</taxon>
        <taxon>Brachycera</taxon>
        <taxon>Muscomorpha</taxon>
        <taxon>Oestroidea</taxon>
        <taxon>Calliphoridae</taxon>
        <taxon>Luciliinae</taxon>
        <taxon>Lucilia</taxon>
    </lineage>
</organism>
<evidence type="ECO:0000259" key="5">
    <source>
        <dbReference type="PROSITE" id="PS50280"/>
    </source>
</evidence>
<evidence type="ECO:0000256" key="3">
    <source>
        <dbReference type="ARBA" id="ARBA00022833"/>
    </source>
</evidence>
<keyword evidence="1" id="KW-0479">Metal-binding</keyword>
<dbReference type="AlphaFoldDB" id="A0A0L0CBP4"/>
<dbReference type="PANTHER" id="PTHR46455:SF4">
    <property type="entry name" value="GH11294P"/>
    <property type="match status" value="1"/>
</dbReference>
<dbReference type="Pfam" id="PF00856">
    <property type="entry name" value="SET"/>
    <property type="match status" value="1"/>
</dbReference>
<gene>
    <name evidence="7" type="ORF">FF38_08664</name>
</gene>
<dbReference type="CDD" id="cd20071">
    <property type="entry name" value="SET_SMYD"/>
    <property type="match status" value="1"/>
</dbReference>
<dbReference type="OrthoDB" id="5952526at2759"/>
<protein>
    <submittedName>
        <fullName evidence="7">Protein msta, isoform A</fullName>
    </submittedName>
</protein>
<evidence type="ECO:0000256" key="2">
    <source>
        <dbReference type="ARBA" id="ARBA00022771"/>
    </source>
</evidence>
<dbReference type="STRING" id="7375.A0A0L0CBP4"/>
<dbReference type="PROSITE" id="PS50865">
    <property type="entry name" value="ZF_MYND_2"/>
    <property type="match status" value="1"/>
</dbReference>
<accession>A0A0L0CBP4</accession>
<evidence type="ECO:0000256" key="1">
    <source>
        <dbReference type="ARBA" id="ARBA00022723"/>
    </source>
</evidence>
<dbReference type="SUPFAM" id="SSF82199">
    <property type="entry name" value="SET domain"/>
    <property type="match status" value="1"/>
</dbReference>
<dbReference type="InterPro" id="IPR001214">
    <property type="entry name" value="SET_dom"/>
</dbReference>
<evidence type="ECO:0000259" key="6">
    <source>
        <dbReference type="PROSITE" id="PS50865"/>
    </source>
</evidence>
<dbReference type="PANTHER" id="PTHR46455">
    <property type="entry name" value="SET AND MYND DOMAIN CONTAINING, ARTHROPOD-SPECIFIC, MEMBER 4, ISOFORM A"/>
    <property type="match status" value="1"/>
</dbReference>
<reference evidence="7 8" key="1">
    <citation type="journal article" date="2015" name="Nat. Commun.">
        <title>Lucilia cuprina genome unlocks parasitic fly biology to underpin future interventions.</title>
        <authorList>
            <person name="Anstead C.A."/>
            <person name="Korhonen P.K."/>
            <person name="Young N.D."/>
            <person name="Hall R.S."/>
            <person name="Jex A.R."/>
            <person name="Murali S.C."/>
            <person name="Hughes D.S."/>
            <person name="Lee S.F."/>
            <person name="Perry T."/>
            <person name="Stroehlein A.J."/>
            <person name="Ansell B.R."/>
            <person name="Breugelmans B."/>
            <person name="Hofmann A."/>
            <person name="Qu J."/>
            <person name="Dugan S."/>
            <person name="Lee S.L."/>
            <person name="Chao H."/>
            <person name="Dinh H."/>
            <person name="Han Y."/>
            <person name="Doddapaneni H.V."/>
            <person name="Worley K.C."/>
            <person name="Muzny D.M."/>
            <person name="Ioannidis P."/>
            <person name="Waterhouse R.M."/>
            <person name="Zdobnov E.M."/>
            <person name="James P.J."/>
            <person name="Bagnall N.H."/>
            <person name="Kotze A.C."/>
            <person name="Gibbs R.A."/>
            <person name="Richards S."/>
            <person name="Batterham P."/>
            <person name="Gasser R.B."/>
        </authorList>
    </citation>
    <scope>NUCLEOTIDE SEQUENCE [LARGE SCALE GENOMIC DNA]</scope>
    <source>
        <strain evidence="7 8">LS</strain>
        <tissue evidence="7">Full body</tissue>
    </source>
</reference>
<proteinExistence type="predicted"/>
<evidence type="ECO:0000313" key="7">
    <source>
        <dbReference type="EMBL" id="KNC29660.1"/>
    </source>
</evidence>
<sequence>MNPCTICKTETKNSCSNCKEVFYCCVEHQKQDWKNHKKNCHPYKIVQNEELGRHLITTRTIKPFEIILKEAPLFRGPSQLTPPVCLGCLNAIEPTDYINCEQCGWPLCGVECKTKDEHRFECELTVKRGKKVNVQEFTNPHPLYQCLSTARCLMLRDKDAEKWKQINELESLEDQRRGSMQWKADYESVCKFIIKYFNTQAFSEDEIMRIIGILQINGHEVPTSDPAHVGIFYNASFLEHSCTPNLAKSFNKDGHLILWAPKEIKKGSHLSICYSDAVWGTADRQRHLMQTKIFKCQCPRCIDVSEYATNYSALKCEKSECRGLMLPANLNDWHKDWTCNECKHQVDKTYVNNILERAGSDLNAMDKTKENCLKYLSHYGRWLPSHHYYMCEVKIHLVQQLGKEPQELMILSNEDLKIKLEYGRELVELYEKLAPCEVRMLGTLCFEVHSAVAENTRRISLETSLSPKELLEEALMYVEKSVNYLQYESDIFVEGHMLKQAKINRDALKMVIRM</sequence>
<dbReference type="GO" id="GO:0008757">
    <property type="term" value="F:S-adenosylmethionine-dependent methyltransferase activity"/>
    <property type="evidence" value="ECO:0007669"/>
    <property type="project" value="UniProtKB-ARBA"/>
</dbReference>
<dbReference type="Pfam" id="PF01753">
    <property type="entry name" value="zf-MYND"/>
    <property type="match status" value="1"/>
</dbReference>
<dbReference type="GO" id="GO:0008270">
    <property type="term" value="F:zinc ion binding"/>
    <property type="evidence" value="ECO:0007669"/>
    <property type="project" value="UniProtKB-KW"/>
</dbReference>
<dbReference type="GO" id="GO:0008276">
    <property type="term" value="F:protein methyltransferase activity"/>
    <property type="evidence" value="ECO:0007669"/>
    <property type="project" value="UniProtKB-ARBA"/>
</dbReference>
<name>A0A0L0CBP4_LUCCU</name>
<dbReference type="InterPro" id="IPR053010">
    <property type="entry name" value="SET_SmydA-8"/>
</dbReference>
<dbReference type="PROSITE" id="PS01360">
    <property type="entry name" value="ZF_MYND_1"/>
    <property type="match status" value="1"/>
</dbReference>
<dbReference type="Gene3D" id="1.10.220.160">
    <property type="match status" value="1"/>
</dbReference>
<feature type="domain" description="MYND-type" evidence="6">
    <location>
        <begin position="4"/>
        <end position="40"/>
    </location>
</feature>
<dbReference type="EMBL" id="JRES01000644">
    <property type="protein sequence ID" value="KNC29660.1"/>
    <property type="molecule type" value="Genomic_DNA"/>
</dbReference>
<dbReference type="InterPro" id="IPR046341">
    <property type="entry name" value="SET_dom_sf"/>
</dbReference>
<keyword evidence="2 4" id="KW-0863">Zinc-finger</keyword>
<dbReference type="PROSITE" id="PS50280">
    <property type="entry name" value="SET"/>
    <property type="match status" value="1"/>
</dbReference>
<evidence type="ECO:0000256" key="4">
    <source>
        <dbReference type="PROSITE-ProRule" id="PRU00134"/>
    </source>
</evidence>
<dbReference type="InterPro" id="IPR002893">
    <property type="entry name" value="Znf_MYND"/>
</dbReference>
<dbReference type="Proteomes" id="UP000037069">
    <property type="component" value="Unassembled WGS sequence"/>
</dbReference>
<keyword evidence="8" id="KW-1185">Reference proteome</keyword>
<keyword evidence="3" id="KW-0862">Zinc</keyword>
<feature type="domain" description="SET" evidence="5">
    <location>
        <begin position="38"/>
        <end position="275"/>
    </location>
</feature>
<comment type="caution">
    <text evidence="7">The sequence shown here is derived from an EMBL/GenBank/DDBJ whole genome shotgun (WGS) entry which is preliminary data.</text>
</comment>
<dbReference type="Gene3D" id="6.10.140.2220">
    <property type="match status" value="2"/>
</dbReference>
<dbReference type="OMA" id="TRNIKPY"/>
<dbReference type="Gene3D" id="2.170.270.10">
    <property type="entry name" value="SET domain"/>
    <property type="match status" value="1"/>
</dbReference>